<evidence type="ECO:0000313" key="4">
    <source>
        <dbReference type="EMBL" id="GAW09903.1"/>
    </source>
</evidence>
<keyword evidence="2" id="KW-0812">Transmembrane</keyword>
<gene>
    <name evidence="4" type="ORF">LENED_012116</name>
</gene>
<keyword evidence="2" id="KW-0472">Membrane</keyword>
<protein>
    <recommendedName>
        <fullName evidence="3">DUF6533 domain-containing protein</fullName>
    </recommendedName>
</protein>
<evidence type="ECO:0000259" key="3">
    <source>
        <dbReference type="Pfam" id="PF20151"/>
    </source>
</evidence>
<feature type="region of interest" description="Disordered" evidence="1">
    <location>
        <begin position="25"/>
        <end position="55"/>
    </location>
</feature>
<accession>A0A1Q3ERU1</accession>
<feature type="transmembrane region" description="Helical" evidence="2">
    <location>
        <begin position="220"/>
        <end position="239"/>
    </location>
</feature>
<keyword evidence="2" id="KW-1133">Transmembrane helix</keyword>
<feature type="compositionally biased region" description="Polar residues" evidence="1">
    <location>
        <begin position="32"/>
        <end position="46"/>
    </location>
</feature>
<organism evidence="4 5">
    <name type="scientific">Lentinula edodes</name>
    <name type="common">Shiitake mushroom</name>
    <name type="synonym">Lentinus edodes</name>
    <dbReference type="NCBI Taxonomy" id="5353"/>
    <lineage>
        <taxon>Eukaryota</taxon>
        <taxon>Fungi</taxon>
        <taxon>Dikarya</taxon>
        <taxon>Basidiomycota</taxon>
        <taxon>Agaricomycotina</taxon>
        <taxon>Agaricomycetes</taxon>
        <taxon>Agaricomycetidae</taxon>
        <taxon>Agaricales</taxon>
        <taxon>Marasmiineae</taxon>
        <taxon>Omphalotaceae</taxon>
        <taxon>Lentinula</taxon>
    </lineage>
</organism>
<name>A0A1Q3ERU1_LENED</name>
<reference evidence="4 5" key="2">
    <citation type="submission" date="2017-02" db="EMBL/GenBank/DDBJ databases">
        <title>A genome survey and senescence transcriptome analysis in Lentinula edodes.</title>
        <authorList>
            <person name="Sakamoto Y."/>
            <person name="Nakade K."/>
            <person name="Sato S."/>
            <person name="Yoshida Y."/>
            <person name="Miyazaki K."/>
            <person name="Natsume S."/>
            <person name="Konno N."/>
        </authorList>
    </citation>
    <scope>NUCLEOTIDE SEQUENCE [LARGE SCALE GENOMIC DNA]</scope>
    <source>
        <strain evidence="4 5">NBRC 111202</strain>
    </source>
</reference>
<feature type="transmembrane region" description="Helical" evidence="2">
    <location>
        <begin position="170"/>
        <end position="190"/>
    </location>
</feature>
<proteinExistence type="predicted"/>
<dbReference type="AlphaFoldDB" id="A0A1Q3ERU1"/>
<evidence type="ECO:0000256" key="1">
    <source>
        <dbReference type="SAM" id="MobiDB-lite"/>
    </source>
</evidence>
<feature type="transmembrane region" description="Helical" evidence="2">
    <location>
        <begin position="140"/>
        <end position="158"/>
    </location>
</feature>
<feature type="transmembrane region" description="Helical" evidence="2">
    <location>
        <begin position="260"/>
        <end position="279"/>
    </location>
</feature>
<comment type="caution">
    <text evidence="4">The sequence shown here is derived from an EMBL/GenBank/DDBJ whole genome shotgun (WGS) entry which is preliminary data.</text>
</comment>
<dbReference type="EMBL" id="BDGU01001416">
    <property type="protein sequence ID" value="GAW09903.1"/>
    <property type="molecule type" value="Genomic_DNA"/>
</dbReference>
<feature type="domain" description="DUF6533" evidence="3">
    <location>
        <begin position="72"/>
        <end position="110"/>
    </location>
</feature>
<feature type="transmembrane region" description="Helical" evidence="2">
    <location>
        <begin position="291"/>
        <end position="310"/>
    </location>
</feature>
<keyword evidence="5" id="KW-1185">Reference proteome</keyword>
<evidence type="ECO:0000313" key="5">
    <source>
        <dbReference type="Proteomes" id="UP000188533"/>
    </source>
</evidence>
<evidence type="ECO:0000256" key="2">
    <source>
        <dbReference type="SAM" id="Phobius"/>
    </source>
</evidence>
<dbReference type="InterPro" id="IPR045340">
    <property type="entry name" value="DUF6533"/>
</dbReference>
<dbReference type="Proteomes" id="UP000188533">
    <property type="component" value="Unassembled WGS sequence"/>
</dbReference>
<sequence length="376" mass="42108">MYILGLSCQIRIPFMLEIASPTGARPCDGKSSRSASGDTPQAQGMQVPSPPMSDEESEYLSLYESNLTPLRVCLVALTWGLYDYFVTLEDEPQRFNFAKFMFLWIRYYTLALLMFDVIQIHVFAVPGVTSDNLCVAMDSIIRVVGAISLWSVEIIMQLRIYALFNCSKRVAITNCILFLASIAGFLWILVYNAQRRRAVIASAISLPLPGCPSIHSGIEWAQWVPATIYEGILFGYALYKTIKSHAIRLRNGIHISLHSLLLRDNLVYFFGIACILVFNNLMVVGVTHIPWFSYGPFHAAVGILTTRMFLNVRKAANRTSFASGAERNVPEVISDSPFPDNVASWIVAQNSQLPSSLDRPHQDCFAMEYRGVTNHT</sequence>
<reference evidence="4 5" key="1">
    <citation type="submission" date="2016-08" db="EMBL/GenBank/DDBJ databases">
        <authorList>
            <consortium name="Lentinula edodes genome sequencing consortium"/>
            <person name="Sakamoto Y."/>
            <person name="Nakade K."/>
            <person name="Sato S."/>
            <person name="Yoshida Y."/>
            <person name="Miyazaki K."/>
            <person name="Natsume S."/>
            <person name="Konno N."/>
        </authorList>
    </citation>
    <scope>NUCLEOTIDE SEQUENCE [LARGE SCALE GENOMIC DNA]</scope>
    <source>
        <strain evidence="4 5">NBRC 111202</strain>
    </source>
</reference>
<dbReference type="Pfam" id="PF20151">
    <property type="entry name" value="DUF6533"/>
    <property type="match status" value="1"/>
</dbReference>
<feature type="transmembrane region" description="Helical" evidence="2">
    <location>
        <begin position="107"/>
        <end position="128"/>
    </location>
</feature>